<dbReference type="AlphaFoldDB" id="A0A8B3S2Y7"/>
<organism evidence="1 2">
    <name type="scientific">Candidatus Argoarchaeum ethanivorans</name>
    <dbReference type="NCBI Taxonomy" id="2608793"/>
    <lineage>
        <taxon>Archaea</taxon>
        <taxon>Methanobacteriati</taxon>
        <taxon>Methanobacteriota</taxon>
        <taxon>Stenosarchaea group</taxon>
        <taxon>Methanomicrobia</taxon>
        <taxon>Methanosarcinales</taxon>
        <taxon>Methanosarcinales incertae sedis</taxon>
        <taxon>GOM Arc I cluster</taxon>
        <taxon>Candidatus Argoarchaeum</taxon>
    </lineage>
</organism>
<sequence length="46" mass="5298">MPPKDTEGNFLIGKEKFDIVHDLLVFLAEEIITMWTEPHLVDSKLS</sequence>
<proteinExistence type="predicted"/>
<gene>
    <name evidence="1" type="ORF">AEth_01181</name>
</gene>
<evidence type="ECO:0000313" key="1">
    <source>
        <dbReference type="EMBL" id="RZB29364.1"/>
    </source>
</evidence>
<evidence type="ECO:0000313" key="2">
    <source>
        <dbReference type="Proteomes" id="UP000291831"/>
    </source>
</evidence>
<name>A0A8B3S2Y7_9EURY</name>
<dbReference type="EMBL" id="RPGO01000028">
    <property type="protein sequence ID" value="RZB29364.1"/>
    <property type="molecule type" value="Genomic_DNA"/>
</dbReference>
<dbReference type="Proteomes" id="UP000291831">
    <property type="component" value="Unassembled WGS sequence"/>
</dbReference>
<reference evidence="2" key="1">
    <citation type="submission" date="2019-01" db="EMBL/GenBank/DDBJ databases">
        <title>Anaerobic oxidation of ethane by archaea from a marine hydrocarbon seep.</title>
        <authorList>
            <person name="Musat F."/>
        </authorList>
    </citation>
    <scope>NUCLEOTIDE SEQUENCE [LARGE SCALE GENOMIC DNA]</scope>
</reference>
<comment type="caution">
    <text evidence="1">The sequence shown here is derived from an EMBL/GenBank/DDBJ whole genome shotgun (WGS) entry which is preliminary data.</text>
</comment>
<accession>A0A8B3S2Y7</accession>
<protein>
    <submittedName>
        <fullName evidence="1">Uncharacterized protein</fullName>
    </submittedName>
</protein>